<dbReference type="AlphaFoldDB" id="M1DM77"/>
<sequence>MMEIIIGESHLTLLKVLVVFKSKIDLTHVRLIVSKRVLRMLLPGPTISVLIPVAKIIVEARLEDWLGTYDKPSTKRGPIHEAWVLPVDTALGRFQGGLADAAHLRGVALSTLCGWARG</sequence>
<dbReference type="Gramene" id="PGSC0003DMT400091265">
    <property type="protein sequence ID" value="PGSC0003DMT400091265"/>
    <property type="gene ID" value="PGSC0003DMG400040836"/>
</dbReference>
<dbReference type="EnsemblPlants" id="PGSC0003DMT400091265">
    <property type="protein sequence ID" value="PGSC0003DMT400091265"/>
    <property type="gene ID" value="PGSC0003DMG400040836"/>
</dbReference>
<organism evidence="1 2">
    <name type="scientific">Solanum tuberosum</name>
    <name type="common">Potato</name>
    <dbReference type="NCBI Taxonomy" id="4113"/>
    <lineage>
        <taxon>Eukaryota</taxon>
        <taxon>Viridiplantae</taxon>
        <taxon>Streptophyta</taxon>
        <taxon>Embryophyta</taxon>
        <taxon>Tracheophyta</taxon>
        <taxon>Spermatophyta</taxon>
        <taxon>Magnoliopsida</taxon>
        <taxon>eudicotyledons</taxon>
        <taxon>Gunneridae</taxon>
        <taxon>Pentapetalae</taxon>
        <taxon>asterids</taxon>
        <taxon>lamiids</taxon>
        <taxon>Solanales</taxon>
        <taxon>Solanaceae</taxon>
        <taxon>Solanoideae</taxon>
        <taxon>Solaneae</taxon>
        <taxon>Solanum</taxon>
    </lineage>
</organism>
<keyword evidence="2" id="KW-1185">Reference proteome</keyword>
<proteinExistence type="predicted"/>
<protein>
    <submittedName>
        <fullName evidence="1">Uncharacterized protein</fullName>
    </submittedName>
</protein>
<accession>M1DM77</accession>
<reference evidence="2" key="1">
    <citation type="journal article" date="2011" name="Nature">
        <title>Genome sequence and analysis of the tuber crop potato.</title>
        <authorList>
            <consortium name="The Potato Genome Sequencing Consortium"/>
        </authorList>
    </citation>
    <scope>NUCLEOTIDE SEQUENCE [LARGE SCALE GENOMIC DNA]</scope>
    <source>
        <strain evidence="2">cv. DM1-3 516 R44</strain>
    </source>
</reference>
<dbReference type="HOGENOM" id="CLU_2077289_0_0_1"/>
<dbReference type="PaxDb" id="4113-PGSC0003DMT400091265"/>
<evidence type="ECO:0000313" key="2">
    <source>
        <dbReference type="Proteomes" id="UP000011115"/>
    </source>
</evidence>
<evidence type="ECO:0000313" key="1">
    <source>
        <dbReference type="EnsemblPlants" id="PGSC0003DMT400091265"/>
    </source>
</evidence>
<reference evidence="1" key="2">
    <citation type="submission" date="2015-06" db="UniProtKB">
        <authorList>
            <consortium name="EnsemblPlants"/>
        </authorList>
    </citation>
    <scope>IDENTIFICATION</scope>
    <source>
        <strain evidence="1">DM1-3 516 R44</strain>
    </source>
</reference>
<dbReference type="Proteomes" id="UP000011115">
    <property type="component" value="Unassembled WGS sequence"/>
</dbReference>
<name>M1DM77_SOLTU</name>
<dbReference type="InParanoid" id="M1DM77"/>